<dbReference type="Gene3D" id="6.10.250.1620">
    <property type="match status" value="1"/>
</dbReference>
<comment type="similarity">
    <text evidence="1">Belongs to the V-ATPase E subunit family.</text>
</comment>
<accession>A0ABQ9YHV4</accession>
<proteinExistence type="inferred from homology"/>
<dbReference type="EMBL" id="JARBJD010000007">
    <property type="protein sequence ID" value="KAK2963169.1"/>
    <property type="molecule type" value="Genomic_DNA"/>
</dbReference>
<evidence type="ECO:0000313" key="5">
    <source>
        <dbReference type="EMBL" id="KAK2963169.1"/>
    </source>
</evidence>
<dbReference type="PANTHER" id="PTHR45715">
    <property type="entry name" value="ATPASE H+-TRANSPORTING V1 SUBUNIT E1A-RELATED"/>
    <property type="match status" value="1"/>
</dbReference>
<dbReference type="InterPro" id="IPR038495">
    <property type="entry name" value="ATPase_E_C"/>
</dbReference>
<gene>
    <name evidence="5" type="ORF">BLNAU_1702</name>
    <name evidence="4" type="ORF">BLNAU_22120</name>
</gene>
<sequence length="233" mass="26486">MDAKTQKSLDQMRSFIIQEAKEKSTEIASKAEEDYFVEKNSQVEVEKDKIRKEYERKESQISVKRRIEMSNRTNAILLDVQKQRNKILLNILDKAKISADAKTKNAENYKKLLINLISQGLVQLMEENVVVICRKDDKQIVSSVLNDAVTQAKKLAEPKQLNVKITVDDTEFLPPAPSSSNEGESCCGGIVLACNGGRIRLNNTLDARLQIAYEEQLPTLKKLLFKDKLQEIF</sequence>
<dbReference type="InterPro" id="IPR002842">
    <property type="entry name" value="ATPase_V1_Esu"/>
</dbReference>
<evidence type="ECO:0000313" key="6">
    <source>
        <dbReference type="Proteomes" id="UP001281761"/>
    </source>
</evidence>
<evidence type="ECO:0000313" key="4">
    <source>
        <dbReference type="EMBL" id="KAK2942961.1"/>
    </source>
</evidence>
<protein>
    <submittedName>
        <fullName evidence="5">V-type proton ATPase subunit E</fullName>
    </submittedName>
</protein>
<evidence type="ECO:0000256" key="2">
    <source>
        <dbReference type="ARBA" id="ARBA00022448"/>
    </source>
</evidence>
<keyword evidence="3" id="KW-0406">Ion transport</keyword>
<dbReference type="Pfam" id="PF01991">
    <property type="entry name" value="vATP-synt_E"/>
    <property type="match status" value="1"/>
</dbReference>
<evidence type="ECO:0000256" key="3">
    <source>
        <dbReference type="ARBA" id="ARBA00023065"/>
    </source>
</evidence>
<keyword evidence="6" id="KW-1185">Reference proteome</keyword>
<reference evidence="5 6" key="1">
    <citation type="journal article" date="2022" name="bioRxiv">
        <title>Genomics of Preaxostyla Flagellates Illuminates Evolutionary Transitions and the Path Towards Mitochondrial Loss.</title>
        <authorList>
            <person name="Novak L.V.F."/>
            <person name="Treitli S.C."/>
            <person name="Pyrih J."/>
            <person name="Halakuc P."/>
            <person name="Pipaliya S.V."/>
            <person name="Vacek V."/>
            <person name="Brzon O."/>
            <person name="Soukal P."/>
            <person name="Eme L."/>
            <person name="Dacks J.B."/>
            <person name="Karnkowska A."/>
            <person name="Elias M."/>
            <person name="Hampl V."/>
        </authorList>
    </citation>
    <scope>NUCLEOTIDE SEQUENCE [LARGE SCALE GENOMIC DNA]</scope>
    <source>
        <strain evidence="5">NAU3</strain>
        <tissue evidence="5">Gut</tissue>
    </source>
</reference>
<dbReference type="Proteomes" id="UP001281761">
    <property type="component" value="Unassembled WGS sequence"/>
</dbReference>
<dbReference type="EMBL" id="JARBJD010000372">
    <property type="protein sequence ID" value="KAK2942961.1"/>
    <property type="molecule type" value="Genomic_DNA"/>
</dbReference>
<name>A0ABQ9YHV4_9EUKA</name>
<comment type="caution">
    <text evidence="5">The sequence shown here is derived from an EMBL/GenBank/DDBJ whole genome shotgun (WGS) entry which is preliminary data.</text>
</comment>
<organism evidence="5 6">
    <name type="scientific">Blattamonas nauphoetae</name>
    <dbReference type="NCBI Taxonomy" id="2049346"/>
    <lineage>
        <taxon>Eukaryota</taxon>
        <taxon>Metamonada</taxon>
        <taxon>Preaxostyla</taxon>
        <taxon>Oxymonadida</taxon>
        <taxon>Blattamonas</taxon>
    </lineage>
</organism>
<dbReference type="Gene3D" id="3.30.2320.30">
    <property type="entry name" value="ATP synthase, E subunit, C-terminal"/>
    <property type="match status" value="1"/>
</dbReference>
<evidence type="ECO:0000256" key="1">
    <source>
        <dbReference type="ARBA" id="ARBA00005901"/>
    </source>
</evidence>
<dbReference type="SUPFAM" id="SSF160527">
    <property type="entry name" value="V-type ATPase subunit E-like"/>
    <property type="match status" value="1"/>
</dbReference>
<keyword evidence="2" id="KW-0813">Transport</keyword>